<evidence type="ECO:0000259" key="5">
    <source>
        <dbReference type="Pfam" id="PF04500"/>
    </source>
</evidence>
<accession>A0A1R2BTG8</accession>
<feature type="compositionally biased region" description="Polar residues" evidence="4">
    <location>
        <begin position="1"/>
        <end position="18"/>
    </location>
</feature>
<evidence type="ECO:0000313" key="7">
    <source>
        <dbReference type="Proteomes" id="UP000187209"/>
    </source>
</evidence>
<dbReference type="InterPro" id="IPR007588">
    <property type="entry name" value="Znf_FLYWCH"/>
</dbReference>
<dbReference type="OrthoDB" id="321149at2759"/>
<evidence type="ECO:0000256" key="2">
    <source>
        <dbReference type="ARBA" id="ARBA00022771"/>
    </source>
</evidence>
<dbReference type="AlphaFoldDB" id="A0A1R2BTG8"/>
<dbReference type="Pfam" id="PF04500">
    <property type="entry name" value="FLYWCH"/>
    <property type="match status" value="1"/>
</dbReference>
<dbReference type="Gene3D" id="2.20.25.240">
    <property type="match status" value="1"/>
</dbReference>
<protein>
    <recommendedName>
        <fullName evidence="5">FLYWCH-type domain-containing protein</fullName>
    </recommendedName>
</protein>
<feature type="domain" description="FLYWCH-type" evidence="5">
    <location>
        <begin position="42"/>
        <end position="83"/>
    </location>
</feature>
<keyword evidence="1" id="KW-0479">Metal-binding</keyword>
<keyword evidence="3" id="KW-0862">Zinc</keyword>
<organism evidence="6 7">
    <name type="scientific">Stentor coeruleus</name>
    <dbReference type="NCBI Taxonomy" id="5963"/>
    <lineage>
        <taxon>Eukaryota</taxon>
        <taxon>Sar</taxon>
        <taxon>Alveolata</taxon>
        <taxon>Ciliophora</taxon>
        <taxon>Postciliodesmatophora</taxon>
        <taxon>Heterotrichea</taxon>
        <taxon>Heterotrichida</taxon>
        <taxon>Stentoridae</taxon>
        <taxon>Stentor</taxon>
    </lineage>
</organism>
<gene>
    <name evidence="6" type="ORF">SteCoe_19910</name>
</gene>
<keyword evidence="2" id="KW-0863">Zinc-finger</keyword>
<evidence type="ECO:0000256" key="1">
    <source>
        <dbReference type="ARBA" id="ARBA00022723"/>
    </source>
</evidence>
<comment type="caution">
    <text evidence="6">The sequence shown here is derived from an EMBL/GenBank/DDBJ whole genome shotgun (WGS) entry which is preliminary data.</text>
</comment>
<evidence type="ECO:0000313" key="6">
    <source>
        <dbReference type="EMBL" id="OMJ79957.1"/>
    </source>
</evidence>
<dbReference type="Proteomes" id="UP000187209">
    <property type="component" value="Unassembled WGS sequence"/>
</dbReference>
<sequence length="235" mass="27042">MSNSIESSQESGRNTAETDTAEPLKQDVAGENYDSDSSSSIEYTYHRHSAPKNVTYYRCSDKRCPARVHYNLETKLFTMKNKHLNSKIHKRPCAQKIVRSDELINCPNLLMRGPLVISKRHFPEAPKGPEEIDLPEKRQRIDTLLDDTQENVHMLQLKVDHPGNFAQFSNEIIEKCLASKVYCYTSSKKFSNQICEKRSENVIEVYTTSQFIGKVLLQINNYFGRGVEVLFCQKE</sequence>
<keyword evidence="7" id="KW-1185">Reference proteome</keyword>
<evidence type="ECO:0000256" key="3">
    <source>
        <dbReference type="ARBA" id="ARBA00022833"/>
    </source>
</evidence>
<evidence type="ECO:0000256" key="4">
    <source>
        <dbReference type="SAM" id="MobiDB-lite"/>
    </source>
</evidence>
<reference evidence="6 7" key="1">
    <citation type="submission" date="2016-11" db="EMBL/GenBank/DDBJ databases">
        <title>The macronuclear genome of Stentor coeruleus: a giant cell with tiny introns.</title>
        <authorList>
            <person name="Slabodnick M."/>
            <person name="Ruby J.G."/>
            <person name="Reiff S.B."/>
            <person name="Swart E.C."/>
            <person name="Gosai S."/>
            <person name="Prabakaran S."/>
            <person name="Witkowska E."/>
            <person name="Larue G.E."/>
            <person name="Fisher S."/>
            <person name="Freeman R.M."/>
            <person name="Gunawardena J."/>
            <person name="Chu W."/>
            <person name="Stover N.A."/>
            <person name="Gregory B.D."/>
            <person name="Nowacki M."/>
            <person name="Derisi J."/>
            <person name="Roy S.W."/>
            <person name="Marshall W.F."/>
            <person name="Sood P."/>
        </authorList>
    </citation>
    <scope>NUCLEOTIDE SEQUENCE [LARGE SCALE GENOMIC DNA]</scope>
    <source>
        <strain evidence="6">WM001</strain>
    </source>
</reference>
<feature type="region of interest" description="Disordered" evidence="4">
    <location>
        <begin position="1"/>
        <end position="39"/>
    </location>
</feature>
<dbReference type="EMBL" id="MPUH01000446">
    <property type="protein sequence ID" value="OMJ79957.1"/>
    <property type="molecule type" value="Genomic_DNA"/>
</dbReference>
<dbReference type="GO" id="GO:0008270">
    <property type="term" value="F:zinc ion binding"/>
    <property type="evidence" value="ECO:0007669"/>
    <property type="project" value="UniProtKB-KW"/>
</dbReference>
<name>A0A1R2BTG8_9CILI</name>
<proteinExistence type="predicted"/>